<dbReference type="InterPro" id="IPR016174">
    <property type="entry name" value="Di-haem_cyt_TM"/>
</dbReference>
<evidence type="ECO:0000256" key="3">
    <source>
        <dbReference type="ARBA" id="ARBA00022692"/>
    </source>
</evidence>
<dbReference type="Gene3D" id="1.20.950.20">
    <property type="entry name" value="Transmembrane di-heme cytochromes, Chain C"/>
    <property type="match status" value="1"/>
</dbReference>
<evidence type="ECO:0000256" key="4">
    <source>
        <dbReference type="ARBA" id="ARBA00022989"/>
    </source>
</evidence>
<evidence type="ECO:0000256" key="7">
    <source>
        <dbReference type="SAM" id="Phobius"/>
    </source>
</evidence>
<reference evidence="9 10" key="1">
    <citation type="submission" date="2024-04" db="EMBL/GenBank/DDBJ databases">
        <title>Novel species of the genus Ideonella isolated from streams.</title>
        <authorList>
            <person name="Lu H."/>
        </authorList>
    </citation>
    <scope>NUCLEOTIDE SEQUENCE [LARGE SCALE GENOMIC DNA]</scope>
    <source>
        <strain evidence="9 10">DXS29W</strain>
    </source>
</reference>
<keyword evidence="4 7" id="KW-1133">Transmembrane helix</keyword>
<feature type="compositionally biased region" description="Acidic residues" evidence="6">
    <location>
        <begin position="257"/>
        <end position="266"/>
    </location>
</feature>
<dbReference type="EMBL" id="JBBUTG010000021">
    <property type="protein sequence ID" value="MEK8033765.1"/>
    <property type="molecule type" value="Genomic_DNA"/>
</dbReference>
<accession>A0ABU9BY33</accession>
<evidence type="ECO:0000313" key="9">
    <source>
        <dbReference type="EMBL" id="MEK8033765.1"/>
    </source>
</evidence>
<evidence type="ECO:0000256" key="5">
    <source>
        <dbReference type="ARBA" id="ARBA00023136"/>
    </source>
</evidence>
<dbReference type="SUPFAM" id="SSF81342">
    <property type="entry name" value="Transmembrane di-heme cytochromes"/>
    <property type="match status" value="1"/>
</dbReference>
<feature type="transmembrane region" description="Helical" evidence="7">
    <location>
        <begin position="64"/>
        <end position="81"/>
    </location>
</feature>
<proteinExistence type="predicted"/>
<gene>
    <name evidence="9" type="ORF">AACH06_23325</name>
</gene>
<feature type="domain" description="Cytochrome b561 bacterial/Ni-hydrogenase" evidence="8">
    <location>
        <begin position="31"/>
        <end position="192"/>
    </location>
</feature>
<name>A0ABU9BY33_9BURK</name>
<comment type="subcellular location">
    <subcellularLocation>
        <location evidence="1">Cell membrane</location>
        <topology evidence="1">Multi-pass membrane protein</topology>
    </subcellularLocation>
</comment>
<dbReference type="PANTHER" id="PTHR30485:SF2">
    <property type="entry name" value="BLL0597 PROTEIN"/>
    <property type="match status" value="1"/>
</dbReference>
<evidence type="ECO:0000256" key="1">
    <source>
        <dbReference type="ARBA" id="ARBA00004651"/>
    </source>
</evidence>
<dbReference type="Proteomes" id="UP001371218">
    <property type="component" value="Unassembled WGS sequence"/>
</dbReference>
<evidence type="ECO:0000313" key="10">
    <source>
        <dbReference type="Proteomes" id="UP001371218"/>
    </source>
</evidence>
<keyword evidence="2" id="KW-1003">Cell membrane</keyword>
<dbReference type="PANTHER" id="PTHR30485">
    <property type="entry name" value="NI/FE-HYDROGENASE 1 B-TYPE CYTOCHROME SUBUNIT"/>
    <property type="match status" value="1"/>
</dbReference>
<evidence type="ECO:0000256" key="6">
    <source>
        <dbReference type="SAM" id="MobiDB-lite"/>
    </source>
</evidence>
<keyword evidence="3 7" id="KW-0812">Transmembrane</keyword>
<feature type="transmembrane region" description="Helical" evidence="7">
    <location>
        <begin position="208"/>
        <end position="226"/>
    </location>
</feature>
<protein>
    <submittedName>
        <fullName evidence="9">Cytochrome b/b6 domain-containing protein</fullName>
    </submittedName>
</protein>
<keyword evidence="10" id="KW-1185">Reference proteome</keyword>
<feature type="region of interest" description="Disordered" evidence="6">
    <location>
        <begin position="1"/>
        <end position="25"/>
    </location>
</feature>
<dbReference type="RefSeq" id="WP_341428189.1">
    <property type="nucleotide sequence ID" value="NZ_JBBUTG010000021.1"/>
</dbReference>
<evidence type="ECO:0000256" key="2">
    <source>
        <dbReference type="ARBA" id="ARBA00022475"/>
    </source>
</evidence>
<organism evidence="9 10">
    <name type="scientific">Ideonella lacteola</name>
    <dbReference type="NCBI Taxonomy" id="2984193"/>
    <lineage>
        <taxon>Bacteria</taxon>
        <taxon>Pseudomonadati</taxon>
        <taxon>Pseudomonadota</taxon>
        <taxon>Betaproteobacteria</taxon>
        <taxon>Burkholderiales</taxon>
        <taxon>Sphaerotilaceae</taxon>
        <taxon>Ideonella</taxon>
    </lineage>
</organism>
<feature type="transmembrane region" description="Helical" evidence="7">
    <location>
        <begin position="36"/>
        <end position="52"/>
    </location>
</feature>
<comment type="caution">
    <text evidence="9">The sequence shown here is derived from an EMBL/GenBank/DDBJ whole genome shotgun (WGS) entry which is preliminary data.</text>
</comment>
<sequence length="266" mass="28369">MTSPTAPTHDATLPPSPAGTTPRPAGRRMIDAPVRAFHWLFALSFAGAWLTAESERWRDVHITLGYAFGGLLLFRVIYGLIGPRQARLSMLWRRVSGFGGWWRQAREGRVSWPSLGTLAMGAAMLLLLALAAPVALSGYLAEVDWLGLEDAMEEAHEWLANAALTLVLAHLALILVLSLQRRRNLARPMWTGRVDGAGPDIAKANHGLLAMAVISVFVVFVAWSLGTGPAPSTGPAGAEAVEHGHRAAEAGVGGENSDGDEDGDDD</sequence>
<evidence type="ECO:0000259" key="8">
    <source>
        <dbReference type="Pfam" id="PF01292"/>
    </source>
</evidence>
<feature type="transmembrane region" description="Helical" evidence="7">
    <location>
        <begin position="158"/>
        <end position="179"/>
    </location>
</feature>
<feature type="transmembrane region" description="Helical" evidence="7">
    <location>
        <begin position="115"/>
        <end position="138"/>
    </location>
</feature>
<dbReference type="Pfam" id="PF01292">
    <property type="entry name" value="Ni_hydr_CYTB"/>
    <property type="match status" value="1"/>
</dbReference>
<keyword evidence="5 7" id="KW-0472">Membrane</keyword>
<dbReference type="InterPro" id="IPR011577">
    <property type="entry name" value="Cyt_b561_bac/Ni-Hgenase"/>
</dbReference>
<feature type="region of interest" description="Disordered" evidence="6">
    <location>
        <begin position="231"/>
        <end position="266"/>
    </location>
</feature>
<dbReference type="InterPro" id="IPR051542">
    <property type="entry name" value="Hydrogenase_cytochrome"/>
</dbReference>